<keyword evidence="6" id="KW-0378">Hydrolase</keyword>
<dbReference type="InterPro" id="IPR043502">
    <property type="entry name" value="DNA/RNA_pol_sf"/>
</dbReference>
<evidence type="ECO:0000259" key="10">
    <source>
        <dbReference type="PROSITE" id="PS50994"/>
    </source>
</evidence>
<sequence>LAKCISDPLYDLVLGNIPQVRSPDDPDPGWESASEVEEESPVDGAAVNQGSEVRADAHEISGAGKNNDDSRHANSAEVAATHDTSVPRRREKKNEELGLNVPQVSMIDTTPEALAREQREDDSLRRCFDQVGKITRRPKSRTKFQFFVKNSLLYRSVEYSSGRKTIQLALPKKFRPAVMTLAHDGIMSGHQGIKNTLGLVAEEFFWPGIQSEIKRYVRSCDVCQRTVPKGKVGRAPLGNMPTVETPFQKVAIDIIGPITPMSSAGNKYILTMVDMATRYPDAVALRAVGSQQVAEALVEMFTRYGVPTEILSDRGTNFTSDLMKEVSRLLSMKHMLTTPYHPMCNGLVERFNGTIKQMLRRMCQERPKDWDRYLPALLFAYREVPQSSLKFSPFELLYGRRVRGPLAILKEMWSSEKVGNEAKTSYSYVLELREKLENTCELAHKCLEEAKAKYKGYYDRRSSNRKMKQGDLALILLPTDANKMIMQWKGPFAVTARKNEVDYELDVGGKTKVFHVNMLKKYEERETTRQEQTACHVAAEIKDEALGERIFEDSGEIPTPSWTKQQGWKEVNVNKNLDAKESAEVHALIEDFSEIFSDVPGRTNLLTCDLEVTTTRPVFVKQYPLPLSVQEVVEQEIAEMLALGVIERCSSPYNAPVVIVKKKDGSNRFCIDYRRLNDVIKPDAEPIPRIDVTFAKTGQKRFFSKLDVAKGYWQIPMEESAKEKTAFSSTSGLFQFNFMPFGIKTASATFTKLMRKLLDGIPDAHHYIDDVLIATSSWREHMETLSRIFQRLREANITIKPRKCEIGFSEISFLGHDIGMGKISPDPKIIERIQDVPRPRTKRQVRSFLGLTGFYREFVEDYARLTAPLVELTKKGARNEVEWGPEQEKAFKELKSRLGQPPILLAPNPEKEFVLRTDASDVSVGAVLLQEQAGMLHPVAYASRKLNGAEEKFATVEKECLALVWAVARFKLFLYGRTFKVQTDHQPLEFLNRAKHTNSRVMRWSMALQDQSFHVEYIKGRDNVGADFMSRV</sequence>
<feature type="domain" description="Reverse transcriptase" evidence="9">
    <location>
        <begin position="641"/>
        <end position="818"/>
    </location>
</feature>
<dbReference type="Pfam" id="PF00078">
    <property type="entry name" value="RVT_1"/>
    <property type="match status" value="1"/>
</dbReference>
<feature type="domain" description="Integrase catalytic" evidence="10">
    <location>
        <begin position="242"/>
        <end position="401"/>
    </location>
</feature>
<keyword evidence="4" id="KW-0540">Nuclease</keyword>
<keyword evidence="7 11" id="KW-0695">RNA-directed DNA polymerase</keyword>
<dbReference type="PANTHER" id="PTHR37984:SF5">
    <property type="entry name" value="PROTEIN NYNRIN-LIKE"/>
    <property type="match status" value="1"/>
</dbReference>
<evidence type="ECO:0000256" key="1">
    <source>
        <dbReference type="ARBA" id="ARBA00012493"/>
    </source>
</evidence>
<dbReference type="Pfam" id="PF00665">
    <property type="entry name" value="rve"/>
    <property type="match status" value="1"/>
</dbReference>
<dbReference type="EMBL" id="GEGO01003257">
    <property type="protein sequence ID" value="JAR92147.1"/>
    <property type="molecule type" value="Transcribed_RNA"/>
</dbReference>
<keyword evidence="3" id="KW-0548">Nucleotidyltransferase</keyword>
<dbReference type="SUPFAM" id="SSF53098">
    <property type="entry name" value="Ribonuclease H-like"/>
    <property type="match status" value="1"/>
</dbReference>
<dbReference type="GO" id="GO:0003964">
    <property type="term" value="F:RNA-directed DNA polymerase activity"/>
    <property type="evidence" value="ECO:0007669"/>
    <property type="project" value="UniProtKB-KW"/>
</dbReference>
<keyword evidence="2" id="KW-0808">Transferase</keyword>
<evidence type="ECO:0000313" key="11">
    <source>
        <dbReference type="EMBL" id="JAR92147.1"/>
    </source>
</evidence>
<proteinExistence type="predicted"/>
<dbReference type="Gene3D" id="3.10.20.370">
    <property type="match status" value="1"/>
</dbReference>
<dbReference type="InterPro" id="IPR001584">
    <property type="entry name" value="Integrase_cat-core"/>
</dbReference>
<keyword evidence="5" id="KW-0255">Endonuclease</keyword>
<evidence type="ECO:0000256" key="8">
    <source>
        <dbReference type="SAM" id="MobiDB-lite"/>
    </source>
</evidence>
<dbReference type="InterPro" id="IPR012337">
    <property type="entry name" value="RNaseH-like_sf"/>
</dbReference>
<evidence type="ECO:0000259" key="9">
    <source>
        <dbReference type="PROSITE" id="PS50878"/>
    </source>
</evidence>
<dbReference type="InterPro" id="IPR041588">
    <property type="entry name" value="Integrase_H2C2"/>
</dbReference>
<dbReference type="FunFam" id="3.10.20.370:FF:000001">
    <property type="entry name" value="Retrovirus-related Pol polyprotein from transposon 17.6-like protein"/>
    <property type="match status" value="1"/>
</dbReference>
<dbReference type="FunFam" id="3.30.70.270:FF:000020">
    <property type="entry name" value="Transposon Tf2-6 polyprotein-like Protein"/>
    <property type="match status" value="1"/>
</dbReference>
<dbReference type="Pfam" id="PF17921">
    <property type="entry name" value="Integrase_H2C2"/>
    <property type="match status" value="1"/>
</dbReference>
<dbReference type="InterPro" id="IPR050951">
    <property type="entry name" value="Retrovirus_Pol_polyprotein"/>
</dbReference>
<dbReference type="Pfam" id="PF17917">
    <property type="entry name" value="RT_RNaseH"/>
    <property type="match status" value="1"/>
</dbReference>
<feature type="non-terminal residue" evidence="11">
    <location>
        <position position="1"/>
    </location>
</feature>
<accession>A0A147BMY3</accession>
<reference evidence="11" key="1">
    <citation type="journal article" date="2018" name="PLoS Negl. Trop. Dis.">
        <title>Sialome diversity of ticks revealed by RNAseq of single tick salivary glands.</title>
        <authorList>
            <person name="Perner J."/>
            <person name="Kropackova S."/>
            <person name="Kopacek P."/>
            <person name="Ribeiro J.M."/>
        </authorList>
    </citation>
    <scope>NUCLEOTIDE SEQUENCE</scope>
    <source>
        <strain evidence="11">Siblings of single egg batch collected in Ceske Budejovice</strain>
        <tissue evidence="11">Salivary glands</tissue>
    </source>
</reference>
<feature type="region of interest" description="Disordered" evidence="8">
    <location>
        <begin position="16"/>
        <end position="98"/>
    </location>
</feature>
<dbReference type="GO" id="GO:0015074">
    <property type="term" value="P:DNA integration"/>
    <property type="evidence" value="ECO:0007669"/>
    <property type="project" value="InterPro"/>
</dbReference>
<dbReference type="FunFam" id="1.10.340.70:FF:000001">
    <property type="entry name" value="Retrovirus-related Pol polyprotein from transposon gypsy-like Protein"/>
    <property type="match status" value="1"/>
</dbReference>
<dbReference type="PROSITE" id="PS50994">
    <property type="entry name" value="INTEGRASE"/>
    <property type="match status" value="1"/>
</dbReference>
<evidence type="ECO:0000256" key="5">
    <source>
        <dbReference type="ARBA" id="ARBA00022759"/>
    </source>
</evidence>
<dbReference type="CDD" id="cd09274">
    <property type="entry name" value="RNase_HI_RT_Ty3"/>
    <property type="match status" value="1"/>
</dbReference>
<dbReference type="PANTHER" id="PTHR37984">
    <property type="entry name" value="PROTEIN CBG26694"/>
    <property type="match status" value="1"/>
</dbReference>
<evidence type="ECO:0000256" key="3">
    <source>
        <dbReference type="ARBA" id="ARBA00022695"/>
    </source>
</evidence>
<evidence type="ECO:0000256" key="2">
    <source>
        <dbReference type="ARBA" id="ARBA00022679"/>
    </source>
</evidence>
<dbReference type="InterPro" id="IPR000477">
    <property type="entry name" value="RT_dom"/>
</dbReference>
<evidence type="ECO:0000256" key="4">
    <source>
        <dbReference type="ARBA" id="ARBA00022722"/>
    </source>
</evidence>
<dbReference type="GO" id="GO:0004519">
    <property type="term" value="F:endonuclease activity"/>
    <property type="evidence" value="ECO:0007669"/>
    <property type="project" value="UniProtKB-KW"/>
</dbReference>
<feature type="compositionally biased region" description="Basic and acidic residues" evidence="8">
    <location>
        <begin position="85"/>
        <end position="96"/>
    </location>
</feature>
<dbReference type="GO" id="GO:0003676">
    <property type="term" value="F:nucleic acid binding"/>
    <property type="evidence" value="ECO:0007669"/>
    <property type="project" value="InterPro"/>
</dbReference>
<dbReference type="Gene3D" id="1.10.340.70">
    <property type="match status" value="1"/>
</dbReference>
<dbReference type="InterPro" id="IPR041373">
    <property type="entry name" value="RT_RNaseH"/>
</dbReference>
<name>A0A147BMY3_IXORI</name>
<dbReference type="CDD" id="cd01647">
    <property type="entry name" value="RT_LTR"/>
    <property type="match status" value="1"/>
</dbReference>
<dbReference type="EC" id="2.7.7.49" evidence="1"/>
<dbReference type="Gene3D" id="3.10.10.10">
    <property type="entry name" value="HIV Type 1 Reverse Transcriptase, subunit A, domain 1"/>
    <property type="match status" value="1"/>
</dbReference>
<dbReference type="AlphaFoldDB" id="A0A147BMY3"/>
<dbReference type="InterPro" id="IPR043128">
    <property type="entry name" value="Rev_trsase/Diguanyl_cyclase"/>
</dbReference>
<evidence type="ECO:0000256" key="6">
    <source>
        <dbReference type="ARBA" id="ARBA00022801"/>
    </source>
</evidence>
<protein>
    <recommendedName>
        <fullName evidence="1">RNA-directed DNA polymerase</fullName>
        <ecNumber evidence="1">2.7.7.49</ecNumber>
    </recommendedName>
</protein>
<dbReference type="GO" id="GO:0016787">
    <property type="term" value="F:hydrolase activity"/>
    <property type="evidence" value="ECO:0007669"/>
    <property type="project" value="UniProtKB-KW"/>
</dbReference>
<dbReference type="InterPro" id="IPR036397">
    <property type="entry name" value="RNaseH_sf"/>
</dbReference>
<dbReference type="FunFam" id="3.30.420.10:FF:000032">
    <property type="entry name" value="Retrovirus-related Pol polyprotein from transposon 297-like Protein"/>
    <property type="match status" value="1"/>
</dbReference>
<organism evidence="11">
    <name type="scientific">Ixodes ricinus</name>
    <name type="common">Common tick</name>
    <name type="synonym">Acarus ricinus</name>
    <dbReference type="NCBI Taxonomy" id="34613"/>
    <lineage>
        <taxon>Eukaryota</taxon>
        <taxon>Metazoa</taxon>
        <taxon>Ecdysozoa</taxon>
        <taxon>Arthropoda</taxon>
        <taxon>Chelicerata</taxon>
        <taxon>Arachnida</taxon>
        <taxon>Acari</taxon>
        <taxon>Parasitiformes</taxon>
        <taxon>Ixodida</taxon>
        <taxon>Ixodoidea</taxon>
        <taxon>Ixodidae</taxon>
        <taxon>Ixodinae</taxon>
        <taxon>Ixodes</taxon>
    </lineage>
</organism>
<dbReference type="Gene3D" id="3.30.420.10">
    <property type="entry name" value="Ribonuclease H-like superfamily/Ribonuclease H"/>
    <property type="match status" value="1"/>
</dbReference>
<dbReference type="Gene3D" id="3.30.70.270">
    <property type="match status" value="2"/>
</dbReference>
<evidence type="ECO:0000256" key="7">
    <source>
        <dbReference type="ARBA" id="ARBA00022918"/>
    </source>
</evidence>
<dbReference type="GO" id="GO:0042575">
    <property type="term" value="C:DNA polymerase complex"/>
    <property type="evidence" value="ECO:0007669"/>
    <property type="project" value="UniProtKB-ARBA"/>
</dbReference>
<dbReference type="PROSITE" id="PS50878">
    <property type="entry name" value="RT_POL"/>
    <property type="match status" value="1"/>
</dbReference>
<dbReference type="SUPFAM" id="SSF56672">
    <property type="entry name" value="DNA/RNA polymerases"/>
    <property type="match status" value="1"/>
</dbReference>